<comment type="caution">
    <text evidence="9">The sequence shown here is derived from an EMBL/GenBank/DDBJ whole genome shotgun (WGS) entry which is preliminary data.</text>
</comment>
<proteinExistence type="predicted"/>
<feature type="transmembrane region" description="Helical" evidence="8">
    <location>
        <begin position="150"/>
        <end position="172"/>
    </location>
</feature>
<evidence type="ECO:0000256" key="8">
    <source>
        <dbReference type="SAM" id="Phobius"/>
    </source>
</evidence>
<evidence type="ECO:0000256" key="7">
    <source>
        <dbReference type="ARBA" id="ARBA00023136"/>
    </source>
</evidence>
<dbReference type="InterPro" id="IPR026392">
    <property type="entry name" value="Exo/Archaeosortase_dom"/>
</dbReference>
<keyword evidence="7 8" id="KW-0472">Membrane</keyword>
<evidence type="ECO:0000256" key="1">
    <source>
        <dbReference type="ARBA" id="ARBA00004651"/>
    </source>
</evidence>
<name>A0ABP7H086_9FLAO</name>
<keyword evidence="6 8" id="KW-1133">Transmembrane helix</keyword>
<evidence type="ECO:0000256" key="6">
    <source>
        <dbReference type="ARBA" id="ARBA00022989"/>
    </source>
</evidence>
<keyword evidence="4 8" id="KW-0812">Transmembrane</keyword>
<dbReference type="RefSeq" id="WP_344728177.1">
    <property type="nucleotide sequence ID" value="NZ_BAABBI010000001.1"/>
</dbReference>
<feature type="transmembrane region" description="Helical" evidence="8">
    <location>
        <begin position="12"/>
        <end position="32"/>
    </location>
</feature>
<dbReference type="Pfam" id="PF09721">
    <property type="entry name" value="Exosortase_EpsH"/>
    <property type="match status" value="1"/>
</dbReference>
<keyword evidence="5" id="KW-0378">Hydrolase</keyword>
<keyword evidence="2" id="KW-1003">Cell membrane</keyword>
<dbReference type="InterPro" id="IPR026323">
    <property type="entry name" value="Exosortase-related_prot_XrtF"/>
</dbReference>
<comment type="subcellular location">
    <subcellularLocation>
        <location evidence="1">Cell membrane</location>
        <topology evidence="1">Multi-pass membrane protein</topology>
    </subcellularLocation>
</comment>
<gene>
    <name evidence="9" type="primary">xrtF</name>
    <name evidence="9" type="ORF">GCM10022271_11230</name>
</gene>
<evidence type="ECO:0000313" key="10">
    <source>
        <dbReference type="Proteomes" id="UP001501456"/>
    </source>
</evidence>
<evidence type="ECO:0000313" key="9">
    <source>
        <dbReference type="EMBL" id="GAA3780730.1"/>
    </source>
</evidence>
<dbReference type="InterPro" id="IPR019127">
    <property type="entry name" value="Exosortase"/>
</dbReference>
<dbReference type="Proteomes" id="UP001501456">
    <property type="component" value="Unassembled WGS sequence"/>
</dbReference>
<feature type="transmembrane region" description="Helical" evidence="8">
    <location>
        <begin position="115"/>
        <end position="144"/>
    </location>
</feature>
<evidence type="ECO:0000256" key="2">
    <source>
        <dbReference type="ARBA" id="ARBA00022475"/>
    </source>
</evidence>
<reference evidence="10" key="1">
    <citation type="journal article" date="2019" name="Int. J. Syst. Evol. Microbiol.">
        <title>The Global Catalogue of Microorganisms (GCM) 10K type strain sequencing project: providing services to taxonomists for standard genome sequencing and annotation.</title>
        <authorList>
            <consortium name="The Broad Institute Genomics Platform"/>
            <consortium name="The Broad Institute Genome Sequencing Center for Infectious Disease"/>
            <person name="Wu L."/>
            <person name="Ma J."/>
        </authorList>
    </citation>
    <scope>NUCLEOTIDE SEQUENCE [LARGE SCALE GENOMIC DNA]</scope>
    <source>
        <strain evidence="10">JCM 17525</strain>
    </source>
</reference>
<evidence type="ECO:0000256" key="4">
    <source>
        <dbReference type="ARBA" id="ARBA00022692"/>
    </source>
</evidence>
<dbReference type="NCBIfam" id="TIGR04178">
    <property type="entry name" value="exo_archaeo"/>
    <property type="match status" value="1"/>
</dbReference>
<dbReference type="EMBL" id="BAABBI010000001">
    <property type="protein sequence ID" value="GAA3780730.1"/>
    <property type="molecule type" value="Genomic_DNA"/>
</dbReference>
<keyword evidence="3" id="KW-0645">Protease</keyword>
<organism evidence="9 10">
    <name type="scientific">Corallibacter vietnamensis</name>
    <dbReference type="NCBI Taxonomy" id="904130"/>
    <lineage>
        <taxon>Bacteria</taxon>
        <taxon>Pseudomonadati</taxon>
        <taxon>Bacteroidota</taxon>
        <taxon>Flavobacteriia</taxon>
        <taxon>Flavobacteriales</taxon>
        <taxon>Flavobacteriaceae</taxon>
        <taxon>Corallibacter</taxon>
    </lineage>
</organism>
<protein>
    <submittedName>
        <fullName evidence="9">Exosortase family protein XrtF</fullName>
    </submittedName>
</protein>
<evidence type="ECO:0000256" key="5">
    <source>
        <dbReference type="ARBA" id="ARBA00022801"/>
    </source>
</evidence>
<evidence type="ECO:0000256" key="3">
    <source>
        <dbReference type="ARBA" id="ARBA00022670"/>
    </source>
</evidence>
<accession>A0ABP7H086</accession>
<dbReference type="NCBIfam" id="TIGR04128">
    <property type="entry name" value="exoso_Fjoh_1448"/>
    <property type="match status" value="1"/>
</dbReference>
<feature type="transmembrane region" description="Helical" evidence="8">
    <location>
        <begin position="84"/>
        <end position="108"/>
    </location>
</feature>
<sequence>MKELIFKYKAVIKFIFTFLLVYSILTGGYKLYLQYSTGEKFYPDYMTHLVAKQSKELLNTFGYNAQVLPHPDEASMKLIINKKYVARVIEGCNSISVIILFISFIIAFSGTFKTTLFYILAGSVLIYAANLVRVVILSVGLYHYPWRKDILHSVIFPAIIYGMVCLLWVIWVNKFSNIKKVHDA</sequence>
<keyword evidence="10" id="KW-1185">Reference proteome</keyword>